<feature type="transmembrane region" description="Helical" evidence="5">
    <location>
        <begin position="238"/>
        <end position="261"/>
    </location>
</feature>
<evidence type="ECO:0000256" key="5">
    <source>
        <dbReference type="SAM" id="Phobius"/>
    </source>
</evidence>
<evidence type="ECO:0000259" key="6">
    <source>
        <dbReference type="Pfam" id="PF03151"/>
    </source>
</evidence>
<evidence type="ECO:0000256" key="3">
    <source>
        <dbReference type="ARBA" id="ARBA00022989"/>
    </source>
</evidence>
<protein>
    <recommendedName>
        <fullName evidence="6">Sugar phosphate transporter domain-containing protein</fullName>
    </recommendedName>
</protein>
<keyword evidence="2 5" id="KW-0812">Transmembrane</keyword>
<keyword evidence="3 5" id="KW-1133">Transmembrane helix</keyword>
<feature type="transmembrane region" description="Helical" evidence="5">
    <location>
        <begin position="61"/>
        <end position="86"/>
    </location>
</feature>
<name>A0AAD7XMJ3_9STRA</name>
<evidence type="ECO:0000256" key="1">
    <source>
        <dbReference type="ARBA" id="ARBA00004141"/>
    </source>
</evidence>
<feature type="transmembrane region" description="Helical" evidence="5">
    <location>
        <begin position="127"/>
        <end position="147"/>
    </location>
</feature>
<dbReference type="InterPro" id="IPR004853">
    <property type="entry name" value="Sugar_P_trans_dom"/>
</dbReference>
<keyword evidence="4 5" id="KW-0472">Membrane</keyword>
<feature type="transmembrane region" description="Helical" evidence="5">
    <location>
        <begin position="29"/>
        <end position="49"/>
    </location>
</feature>
<feature type="transmembrane region" description="Helical" evidence="5">
    <location>
        <begin position="273"/>
        <end position="292"/>
    </location>
</feature>
<feature type="transmembrane region" description="Helical" evidence="5">
    <location>
        <begin position="214"/>
        <end position="232"/>
    </location>
</feature>
<dbReference type="PANTHER" id="PTHR11132">
    <property type="entry name" value="SOLUTE CARRIER FAMILY 35"/>
    <property type="match status" value="1"/>
</dbReference>
<evidence type="ECO:0000256" key="4">
    <source>
        <dbReference type="ARBA" id="ARBA00023136"/>
    </source>
</evidence>
<dbReference type="InterPro" id="IPR050186">
    <property type="entry name" value="TPT_transporter"/>
</dbReference>
<evidence type="ECO:0000313" key="7">
    <source>
        <dbReference type="EMBL" id="KAJ8604215.1"/>
    </source>
</evidence>
<evidence type="ECO:0000313" key="8">
    <source>
        <dbReference type="Proteomes" id="UP001230188"/>
    </source>
</evidence>
<keyword evidence="8" id="KW-1185">Reference proteome</keyword>
<dbReference type="AlphaFoldDB" id="A0AAD7XMJ3"/>
<feature type="domain" description="Sugar phosphate transporter" evidence="6">
    <location>
        <begin position="34"/>
        <end position="318"/>
    </location>
</feature>
<feature type="transmembrane region" description="Helical" evidence="5">
    <location>
        <begin position="98"/>
        <end position="121"/>
    </location>
</feature>
<evidence type="ECO:0000256" key="2">
    <source>
        <dbReference type="ARBA" id="ARBA00022692"/>
    </source>
</evidence>
<comment type="subcellular location">
    <subcellularLocation>
        <location evidence="1">Membrane</location>
        <topology evidence="1">Multi-pass membrane protein</topology>
    </subcellularLocation>
</comment>
<dbReference type="Proteomes" id="UP001230188">
    <property type="component" value="Unassembled WGS sequence"/>
</dbReference>
<feature type="transmembrane region" description="Helical" evidence="5">
    <location>
        <begin position="154"/>
        <end position="171"/>
    </location>
</feature>
<comment type="caution">
    <text evidence="7">The sequence shown here is derived from an EMBL/GenBank/DDBJ whole genome shotgun (WGS) entry which is preliminary data.</text>
</comment>
<organism evidence="7 8">
    <name type="scientific">Chrysophaeum taylorii</name>
    <dbReference type="NCBI Taxonomy" id="2483200"/>
    <lineage>
        <taxon>Eukaryota</taxon>
        <taxon>Sar</taxon>
        <taxon>Stramenopiles</taxon>
        <taxon>Ochrophyta</taxon>
        <taxon>Pelagophyceae</taxon>
        <taxon>Pelagomonadales</taxon>
        <taxon>Pelagomonadaceae</taxon>
        <taxon>Chrysophaeum</taxon>
    </lineage>
</organism>
<dbReference type="GO" id="GO:0016020">
    <property type="term" value="C:membrane"/>
    <property type="evidence" value="ECO:0007669"/>
    <property type="project" value="UniProtKB-SubCell"/>
</dbReference>
<accession>A0AAD7XMJ3</accession>
<sequence length="354" mass="37978">MSTSSPSSSTKYAQVEDEEGLDVKEKNNIAWVLFCFVCYCVSGPATIFLNQHVLMGINFPFPAALSLLGVTTSTVVSSALLAAGVAPASHLADVTPRFYLVRVAPIGFALAGTLATGNSAYLHLSIAYVQILKALSPVILLSLLWATRIEKPRGLLAIAVAIIVSGMIAAAKGELRVTWLGLGLMFASEFCDSVKAINMQILLSDHKFDSMESLAVFGPAAVFGLALVSLLTEDYHRAATVVAQQPLLFILASVSGLGVNLATNMFIKATSALTLRVTSLARNVVIVLLAATFRRDSRVTTLEFAGYLFSLGGVALYNYARMHPEDSVAHLADTLARQLQLQLQRTKQRCGLRR</sequence>
<reference evidence="7" key="1">
    <citation type="submission" date="2023-01" db="EMBL/GenBank/DDBJ databases">
        <title>Metagenome sequencing of chrysophaentin producing Chrysophaeum taylorii.</title>
        <authorList>
            <person name="Davison J."/>
            <person name="Bewley C."/>
        </authorList>
    </citation>
    <scope>NUCLEOTIDE SEQUENCE</scope>
    <source>
        <strain evidence="7">NIES-1699</strain>
    </source>
</reference>
<dbReference type="Pfam" id="PF03151">
    <property type="entry name" value="TPT"/>
    <property type="match status" value="1"/>
</dbReference>
<gene>
    <name evidence="7" type="ORF">CTAYLR_009783</name>
</gene>
<dbReference type="EMBL" id="JAQMWT010000337">
    <property type="protein sequence ID" value="KAJ8604215.1"/>
    <property type="molecule type" value="Genomic_DNA"/>
</dbReference>
<proteinExistence type="predicted"/>